<keyword evidence="3" id="KW-1185">Reference proteome</keyword>
<sequence>MASLASLLGVAALPLDALAATPAASLPATQMALANAYADTLIPRTDTPGAIDAKVPAGFAAMLQNWASPATRAAMLAELDAIDAAARAATGKAFTALSAKQRMAFLQPYDAQNFERRPYKRLRELMIVLFYNSEPGATVALSYEHAPGPLQPSLPITPKTRASAGLSFF</sequence>
<dbReference type="Pfam" id="PF13618">
    <property type="entry name" value="Gluconate_2-dh3"/>
    <property type="match status" value="1"/>
</dbReference>
<evidence type="ECO:0000313" key="2">
    <source>
        <dbReference type="EMBL" id="MBF9151589.1"/>
    </source>
</evidence>
<feature type="chain" id="PRO_5046345097" evidence="1">
    <location>
        <begin position="20"/>
        <end position="169"/>
    </location>
</feature>
<dbReference type="EMBL" id="JADQDC010000007">
    <property type="protein sequence ID" value="MBF9151589.1"/>
    <property type="molecule type" value="Genomic_DNA"/>
</dbReference>
<evidence type="ECO:0000313" key="3">
    <source>
        <dbReference type="Proteomes" id="UP000600799"/>
    </source>
</evidence>
<dbReference type="RefSeq" id="WP_196275917.1">
    <property type="nucleotide sequence ID" value="NZ_JADQDC010000007.1"/>
</dbReference>
<feature type="signal peptide" evidence="1">
    <location>
        <begin position="1"/>
        <end position="19"/>
    </location>
</feature>
<accession>A0ABS0HH54</accession>
<proteinExistence type="predicted"/>
<comment type="caution">
    <text evidence="2">The sequence shown here is derived from an EMBL/GenBank/DDBJ whole genome shotgun (WGS) entry which is preliminary data.</text>
</comment>
<gene>
    <name evidence="2" type="ORF">I2488_11295</name>
</gene>
<protein>
    <submittedName>
        <fullName evidence="2">Gluconate 2-dehydrogenase subunit 3 family protein</fullName>
    </submittedName>
</protein>
<dbReference type="Proteomes" id="UP000600799">
    <property type="component" value="Unassembled WGS sequence"/>
</dbReference>
<evidence type="ECO:0000256" key="1">
    <source>
        <dbReference type="SAM" id="SignalP"/>
    </source>
</evidence>
<keyword evidence="1" id="KW-0732">Signal</keyword>
<name>A0ABS0HH54_9SPHN</name>
<reference evidence="2 3" key="1">
    <citation type="submission" date="2020-11" db="EMBL/GenBank/DDBJ databases">
        <title>The genome sequence of Novosphingobium sp. 1Y9A.</title>
        <authorList>
            <person name="Liu Y."/>
        </authorList>
    </citation>
    <scope>NUCLEOTIDE SEQUENCE [LARGE SCALE GENOMIC DNA]</scope>
    <source>
        <strain evidence="2 3">1Y9A</strain>
    </source>
</reference>
<dbReference type="InterPro" id="IPR027056">
    <property type="entry name" value="Gluconate_2DH_su3"/>
</dbReference>
<organism evidence="2 3">
    <name type="scientific">Novosphingobium jiangmenense</name>
    <dbReference type="NCBI Taxonomy" id="2791981"/>
    <lineage>
        <taxon>Bacteria</taxon>
        <taxon>Pseudomonadati</taxon>
        <taxon>Pseudomonadota</taxon>
        <taxon>Alphaproteobacteria</taxon>
        <taxon>Sphingomonadales</taxon>
        <taxon>Sphingomonadaceae</taxon>
        <taxon>Novosphingobium</taxon>
    </lineage>
</organism>